<protein>
    <recommendedName>
        <fullName evidence="3">SUKH-3 immunity protein of toxin-antitoxin system</fullName>
    </recommendedName>
</protein>
<comment type="caution">
    <text evidence="1">The sequence shown here is derived from an EMBL/GenBank/DDBJ whole genome shotgun (WGS) entry which is preliminary data.</text>
</comment>
<gene>
    <name evidence="1" type="ORF">EV644_10647</name>
</gene>
<evidence type="ECO:0008006" key="3">
    <source>
        <dbReference type="Google" id="ProtNLM"/>
    </source>
</evidence>
<name>A0ABY2BM05_9ACTN</name>
<keyword evidence="2" id="KW-1185">Reference proteome</keyword>
<sequence>MNPSSEAEVGELLHQRGWRKTFTVAEMVGAWDSLESEVERGYEDLVDEYTQRPLLPELATAGLAPAG</sequence>
<dbReference type="Proteomes" id="UP000295818">
    <property type="component" value="Unassembled WGS sequence"/>
</dbReference>
<evidence type="ECO:0000313" key="2">
    <source>
        <dbReference type="Proteomes" id="UP000295818"/>
    </source>
</evidence>
<dbReference type="EMBL" id="SLWM01000006">
    <property type="protein sequence ID" value="TCO22740.1"/>
    <property type="molecule type" value="Genomic_DNA"/>
</dbReference>
<proteinExistence type="predicted"/>
<organism evidence="1 2">
    <name type="scientific">Kribbella orskensis</name>
    <dbReference type="NCBI Taxonomy" id="2512216"/>
    <lineage>
        <taxon>Bacteria</taxon>
        <taxon>Bacillati</taxon>
        <taxon>Actinomycetota</taxon>
        <taxon>Actinomycetes</taxon>
        <taxon>Propionibacteriales</taxon>
        <taxon>Kribbellaceae</taxon>
        <taxon>Kribbella</taxon>
    </lineage>
</organism>
<reference evidence="1 2" key="1">
    <citation type="journal article" date="2015" name="Stand. Genomic Sci.">
        <title>Genomic Encyclopedia of Bacterial and Archaeal Type Strains, Phase III: the genomes of soil and plant-associated and newly described type strains.</title>
        <authorList>
            <person name="Whitman W.B."/>
            <person name="Woyke T."/>
            <person name="Klenk H.P."/>
            <person name="Zhou Y."/>
            <person name="Lilburn T.G."/>
            <person name="Beck B.J."/>
            <person name="De Vos P."/>
            <person name="Vandamme P."/>
            <person name="Eisen J.A."/>
            <person name="Garrity G."/>
            <person name="Hugenholtz P."/>
            <person name="Kyrpides N.C."/>
        </authorList>
    </citation>
    <scope>NUCLEOTIDE SEQUENCE [LARGE SCALE GENOMIC DNA]</scope>
    <source>
        <strain evidence="1 2">VKM Ac-2538</strain>
    </source>
</reference>
<dbReference type="RefSeq" id="WP_199239884.1">
    <property type="nucleotide sequence ID" value="NZ_SLWM01000006.1"/>
</dbReference>
<accession>A0ABY2BM05</accession>
<evidence type="ECO:0000313" key="1">
    <source>
        <dbReference type="EMBL" id="TCO22740.1"/>
    </source>
</evidence>